<dbReference type="VEuPathDB" id="PlasmoDB:PmUG01_05028000"/>
<keyword evidence="4" id="KW-1185">Reference proteome</keyword>
<sequence length="486" mass="58222">MSMLLYLSRFFLCWLQLFLVRSKRVVVLYDHVHIISPMRKEILHITKKHKLIRKLNFIFPKKEKNRYEMKNLENIPLYVVTNEFDEVILSFNWDYGSDEITKSQKKESDAYHCSDEQGVNYNGGGSSSSNSSNSSSSSSNNFQYDVVCPEKENSDLLFPVVKYNEKSREEINLNKIHNNNCVGIFFFDVKTAEAYRDDIVHLFNKNLKEKKKNKLFFGSKIKPTNLEYFQKIKNSYNLKIDFILIPHYNELQNILKNKKVFYGTPIYYINKIRLYKSPIKKYFYQFFFHKNLKNDVKVKVELYPNVFITCTIEDGNDVTGEGDDKVITENGSTTNDSTIKEKKKKKEREGKEKKNDPFLIIQLETSDKKKYVPIFFSYDQAYNFYKIFLKYYKNHFFEYCLPKPDIILNSFENLQYLLKMANDKKLKQYHNIFFVPMSTSYNDNIYSNQMNVFLFYLKKIFQKINYDLFRSFRKNLNYLIEDYLYE</sequence>
<evidence type="ECO:0000256" key="1">
    <source>
        <dbReference type="SAM" id="MobiDB-lite"/>
    </source>
</evidence>
<name>A0A1D3JLE7_PLAMA</name>
<dbReference type="GeneID" id="39867322"/>
<protein>
    <recommendedName>
        <fullName evidence="5">Thioredoxin domain-containing protein</fullName>
    </recommendedName>
</protein>
<feature type="region of interest" description="Disordered" evidence="1">
    <location>
        <begin position="322"/>
        <end position="350"/>
    </location>
</feature>
<evidence type="ECO:0008006" key="5">
    <source>
        <dbReference type="Google" id="ProtNLM"/>
    </source>
</evidence>
<evidence type="ECO:0000256" key="2">
    <source>
        <dbReference type="SAM" id="SignalP"/>
    </source>
</evidence>
<dbReference type="KEGG" id="pmal:PMUG01_05028000"/>
<keyword evidence="2" id="KW-0732">Signal</keyword>
<dbReference type="OMA" id="FQRINYD"/>
<accession>A0A1D3JLE7</accession>
<evidence type="ECO:0000313" key="4">
    <source>
        <dbReference type="Proteomes" id="UP000219813"/>
    </source>
</evidence>
<evidence type="ECO:0000313" key="3">
    <source>
        <dbReference type="EMBL" id="SBT87417.1"/>
    </source>
</evidence>
<feature type="chain" id="PRO_5008915891" description="Thioredoxin domain-containing protein" evidence="2">
    <location>
        <begin position="23"/>
        <end position="486"/>
    </location>
</feature>
<dbReference type="RefSeq" id="XP_028860426.1">
    <property type="nucleotide sequence ID" value="XM_029003485.1"/>
</dbReference>
<feature type="signal peptide" evidence="2">
    <location>
        <begin position="1"/>
        <end position="22"/>
    </location>
</feature>
<dbReference type="Proteomes" id="UP000219813">
    <property type="component" value="Chromosome 5"/>
</dbReference>
<organism evidence="3 4">
    <name type="scientific">Plasmodium malariae</name>
    <dbReference type="NCBI Taxonomy" id="5858"/>
    <lineage>
        <taxon>Eukaryota</taxon>
        <taxon>Sar</taxon>
        <taxon>Alveolata</taxon>
        <taxon>Apicomplexa</taxon>
        <taxon>Aconoidasida</taxon>
        <taxon>Haemosporida</taxon>
        <taxon>Plasmodiidae</taxon>
        <taxon>Plasmodium</taxon>
        <taxon>Plasmodium (Plasmodium)</taxon>
    </lineage>
</organism>
<reference evidence="3 4" key="1">
    <citation type="submission" date="2016-06" db="EMBL/GenBank/DDBJ databases">
        <authorList>
            <consortium name="Pathogen Informatics"/>
        </authorList>
    </citation>
    <scope>NUCLEOTIDE SEQUENCE [LARGE SCALE GENOMIC DNA]</scope>
</reference>
<gene>
    <name evidence="3" type="primary">PmUG01_05028000</name>
    <name evidence="3" type="ORF">PMUG01_05028000</name>
</gene>
<dbReference type="AlphaFoldDB" id="A0A1D3JLE7"/>
<dbReference type="EMBL" id="LT594626">
    <property type="protein sequence ID" value="SBT87417.1"/>
    <property type="molecule type" value="Genomic_DNA"/>
</dbReference>
<proteinExistence type="predicted"/>
<dbReference type="OrthoDB" id="376141at2759"/>